<sequence>MPFQSVLKELVDSVPHAVGAILVDWEGEAVQEYCHCDSYDMRFVAAHKGIVLSRLRETHADNQGGVIEDVVVTSERQILLIGVVDPDYSLVLQADRACPMGVARYHFNNALTRLKKEL</sequence>
<gene>
    <name evidence="1" type="ORF">SAMN02745119_00241</name>
</gene>
<evidence type="ECO:0008006" key="3">
    <source>
        <dbReference type="Google" id="ProtNLM"/>
    </source>
</evidence>
<reference evidence="2" key="1">
    <citation type="submission" date="2017-02" db="EMBL/GenBank/DDBJ databases">
        <authorList>
            <person name="Varghese N."/>
            <person name="Submissions S."/>
        </authorList>
    </citation>
    <scope>NUCLEOTIDE SEQUENCE [LARGE SCALE GENOMIC DNA]</scope>
    <source>
        <strain evidence="2">ATCC BAA-34</strain>
    </source>
</reference>
<accession>A0A1T4K1C6</accession>
<dbReference type="AlphaFoldDB" id="A0A1T4K1C6"/>
<protein>
    <recommendedName>
        <fullName evidence="3">Roadblock/LAMTOR2 domain-containing protein</fullName>
    </recommendedName>
</protein>
<evidence type="ECO:0000313" key="1">
    <source>
        <dbReference type="EMBL" id="SJZ36095.1"/>
    </source>
</evidence>
<dbReference type="EMBL" id="FUWR01000001">
    <property type="protein sequence ID" value="SJZ36095.1"/>
    <property type="molecule type" value="Genomic_DNA"/>
</dbReference>
<dbReference type="STRING" id="115783.SAMN02745119_00241"/>
<dbReference type="SUPFAM" id="SSF103196">
    <property type="entry name" value="Roadblock/LC7 domain"/>
    <property type="match status" value="1"/>
</dbReference>
<dbReference type="Gene3D" id="3.30.450.30">
    <property type="entry name" value="Dynein light chain 2a, cytoplasmic"/>
    <property type="match status" value="1"/>
</dbReference>
<name>A0A1T4K1C6_9BACT</name>
<dbReference type="OrthoDB" id="5402169at2"/>
<dbReference type="RefSeq" id="WP_078788549.1">
    <property type="nucleotide sequence ID" value="NZ_FUWR01000001.1"/>
</dbReference>
<dbReference type="Proteomes" id="UP000190102">
    <property type="component" value="Unassembled WGS sequence"/>
</dbReference>
<keyword evidence="2" id="KW-1185">Reference proteome</keyword>
<evidence type="ECO:0000313" key="2">
    <source>
        <dbReference type="Proteomes" id="UP000190102"/>
    </source>
</evidence>
<organism evidence="1 2">
    <name type="scientific">Trichlorobacter thiogenes</name>
    <dbReference type="NCBI Taxonomy" id="115783"/>
    <lineage>
        <taxon>Bacteria</taxon>
        <taxon>Pseudomonadati</taxon>
        <taxon>Thermodesulfobacteriota</taxon>
        <taxon>Desulfuromonadia</taxon>
        <taxon>Geobacterales</taxon>
        <taxon>Geobacteraceae</taxon>
        <taxon>Trichlorobacter</taxon>
    </lineage>
</organism>
<proteinExistence type="predicted"/>